<dbReference type="InterPro" id="IPR003362">
    <property type="entry name" value="Bact_transf"/>
</dbReference>
<dbReference type="RefSeq" id="WP_009536854.1">
    <property type="nucleotide sequence ID" value="NZ_JH414505.1"/>
</dbReference>
<dbReference type="PANTHER" id="PTHR30576:SF8">
    <property type="entry name" value="UNDECAPRENYL-PHOSPHATE GALACTOSE PHOSPHOTRANSFERASE"/>
    <property type="match status" value="1"/>
</dbReference>
<dbReference type="Proteomes" id="UP000003527">
    <property type="component" value="Unassembled WGS sequence"/>
</dbReference>
<keyword evidence="5" id="KW-1185">Reference proteome</keyword>
<keyword evidence="2" id="KW-0472">Membrane</keyword>
<proteinExistence type="inferred from homology"/>
<evidence type="ECO:0000259" key="3">
    <source>
        <dbReference type="Pfam" id="PF02397"/>
    </source>
</evidence>
<dbReference type="AlphaFoldDB" id="G9WVV7"/>
<dbReference type="PANTHER" id="PTHR30576">
    <property type="entry name" value="COLANIC BIOSYNTHESIS UDP-GLUCOSE LIPID CARRIER TRANSFERASE"/>
    <property type="match status" value="1"/>
</dbReference>
<dbReference type="Pfam" id="PF02397">
    <property type="entry name" value="Bac_transf"/>
    <property type="match status" value="1"/>
</dbReference>
<dbReference type="HOGENOM" id="CLU_024920_1_4_9"/>
<dbReference type="EMBL" id="AFZD01000018">
    <property type="protein sequence ID" value="EHL10894.1"/>
    <property type="molecule type" value="Genomic_DNA"/>
</dbReference>
<comment type="caution">
    <text evidence="4">The sequence shown here is derived from an EMBL/GenBank/DDBJ whole genome shotgun (WGS) entry which is preliminary data.</text>
</comment>
<dbReference type="GO" id="GO:0016780">
    <property type="term" value="F:phosphotransferase activity, for other substituted phosphate groups"/>
    <property type="evidence" value="ECO:0007669"/>
    <property type="project" value="TreeGrafter"/>
</dbReference>
<keyword evidence="2" id="KW-0812">Transmembrane</keyword>
<accession>G9WVV7</accession>
<keyword evidence="2" id="KW-1133">Transmembrane helix</keyword>
<name>G9WVV7_9FIRM</name>
<evidence type="ECO:0000256" key="2">
    <source>
        <dbReference type="SAM" id="Phobius"/>
    </source>
</evidence>
<evidence type="ECO:0000313" key="5">
    <source>
        <dbReference type="Proteomes" id="UP000003527"/>
    </source>
</evidence>
<gene>
    <name evidence="4" type="ORF">HMPREF9624_01041</name>
</gene>
<dbReference type="PATRIC" id="fig|796944.3.peg.1774"/>
<feature type="transmembrane region" description="Helical" evidence="2">
    <location>
        <begin position="6"/>
        <end position="28"/>
    </location>
</feature>
<protein>
    <recommendedName>
        <fullName evidence="3">Bacterial sugar transferase domain-containing protein</fullName>
    </recommendedName>
</protein>
<feature type="domain" description="Bacterial sugar transferase" evidence="3">
    <location>
        <begin position="44"/>
        <end position="219"/>
    </location>
</feature>
<evidence type="ECO:0000313" key="4">
    <source>
        <dbReference type="EMBL" id="EHL10894.1"/>
    </source>
</evidence>
<sequence length="248" mass="28455">MKFIVKIIKGILFISICAAGIAFVLDMLEERKKKNKRMYENFVKRPLDCFLAVAASLVFSPLIFLLCVLVRLFLGTPVFFEQDRPGKNGKIFKLYKFRTMTEQRDENGNLLPDERRLTPFGKMLRSTSLDELPELFNIIKGEMSLIGPRPLLVKYLPLYNAEQARRHEVRPGLTGLAQIRGRNSLSWEEKFQYDTEYVDNITFCGDLKIIGETIFRVLKRDGIADASGVTMTEFRGTKPEQEKESSNG</sequence>
<comment type="similarity">
    <text evidence="1">Belongs to the bacterial sugar transferase family.</text>
</comment>
<evidence type="ECO:0000256" key="1">
    <source>
        <dbReference type="ARBA" id="ARBA00006464"/>
    </source>
</evidence>
<organism evidence="4 5">
    <name type="scientific">Oribacterium asaccharolyticum ACB7</name>
    <dbReference type="NCBI Taxonomy" id="796944"/>
    <lineage>
        <taxon>Bacteria</taxon>
        <taxon>Bacillati</taxon>
        <taxon>Bacillota</taxon>
        <taxon>Clostridia</taxon>
        <taxon>Lachnospirales</taxon>
        <taxon>Lachnospiraceae</taxon>
        <taxon>Oribacterium</taxon>
    </lineage>
</organism>
<feature type="transmembrane region" description="Helical" evidence="2">
    <location>
        <begin position="49"/>
        <end position="74"/>
    </location>
</feature>
<reference evidence="4 5" key="1">
    <citation type="submission" date="2011-08" db="EMBL/GenBank/DDBJ databases">
        <title>The Genome Sequence of Oribacterium sp. ACB7.</title>
        <authorList>
            <consortium name="The Broad Institute Genome Sequencing Platform"/>
            <person name="Earl A."/>
            <person name="Ward D."/>
            <person name="Feldgarden M."/>
            <person name="Gevers D."/>
            <person name="Sizova M."/>
            <person name="Hazen A."/>
            <person name="Epstein S."/>
            <person name="Young S.K."/>
            <person name="Zeng Q."/>
            <person name="Gargeya S."/>
            <person name="Fitzgerald M."/>
            <person name="Haas B."/>
            <person name="Abouelleil A."/>
            <person name="Alvarado L."/>
            <person name="Arachchi H.M."/>
            <person name="Berlin A."/>
            <person name="Brown A."/>
            <person name="Chapman S.B."/>
            <person name="Chen Z."/>
            <person name="Dunbar C."/>
            <person name="Freedman E."/>
            <person name="Gearin G."/>
            <person name="Gellesch M."/>
            <person name="Goldberg J."/>
            <person name="Griggs A."/>
            <person name="Gujja S."/>
            <person name="Heiman D."/>
            <person name="Howarth C."/>
            <person name="Larson L."/>
            <person name="Lui A."/>
            <person name="MacDonald P.J.P."/>
            <person name="Montmayeur A."/>
            <person name="Murphy C."/>
            <person name="Neiman D."/>
            <person name="Pearson M."/>
            <person name="Priest M."/>
            <person name="Roberts A."/>
            <person name="Saif S."/>
            <person name="Shea T."/>
            <person name="Shenoy N."/>
            <person name="Sisk P."/>
            <person name="Stolte C."/>
            <person name="Sykes S."/>
            <person name="Wortman J."/>
            <person name="Nusbaum C."/>
            <person name="Birren B."/>
        </authorList>
    </citation>
    <scope>NUCLEOTIDE SEQUENCE [LARGE SCALE GENOMIC DNA]</scope>
    <source>
        <strain evidence="4 5">ACB7</strain>
    </source>
</reference>